<dbReference type="GO" id="GO:0015833">
    <property type="term" value="P:peptide transport"/>
    <property type="evidence" value="ECO:0007669"/>
    <property type="project" value="TreeGrafter"/>
</dbReference>
<evidence type="ECO:0000256" key="3">
    <source>
        <dbReference type="ARBA" id="ARBA00022729"/>
    </source>
</evidence>
<evidence type="ECO:0000313" key="6">
    <source>
        <dbReference type="EMBL" id="PHK93168.1"/>
    </source>
</evidence>
<feature type="domain" description="Solute-binding protein family 5" evidence="5">
    <location>
        <begin position="80"/>
        <end position="422"/>
    </location>
</feature>
<evidence type="ECO:0000256" key="2">
    <source>
        <dbReference type="ARBA" id="ARBA00005695"/>
    </source>
</evidence>
<dbReference type="PANTHER" id="PTHR30290">
    <property type="entry name" value="PERIPLASMIC BINDING COMPONENT OF ABC TRANSPORTER"/>
    <property type="match status" value="1"/>
</dbReference>
<dbReference type="EMBL" id="PDNU01000063">
    <property type="protein sequence ID" value="PHK93168.1"/>
    <property type="molecule type" value="Genomic_DNA"/>
</dbReference>
<comment type="subcellular location">
    <subcellularLocation>
        <location evidence="1">Periplasm</location>
    </subcellularLocation>
</comment>
<keyword evidence="3 4" id="KW-0732">Signal</keyword>
<dbReference type="Gene3D" id="3.10.105.10">
    <property type="entry name" value="Dipeptide-binding Protein, Domain 3"/>
    <property type="match status" value="1"/>
</dbReference>
<dbReference type="GO" id="GO:0030288">
    <property type="term" value="C:outer membrane-bounded periplasmic space"/>
    <property type="evidence" value="ECO:0007669"/>
    <property type="project" value="UniProtKB-ARBA"/>
</dbReference>
<dbReference type="Pfam" id="PF00496">
    <property type="entry name" value="SBP_bac_5"/>
    <property type="match status" value="1"/>
</dbReference>
<dbReference type="AlphaFoldDB" id="A0A2C6ZZE1"/>
<protein>
    <submittedName>
        <fullName evidence="6">ABC transporter substrate-binding protein</fullName>
    </submittedName>
</protein>
<dbReference type="RefSeq" id="WP_099097284.1">
    <property type="nucleotide sequence ID" value="NZ_PDNU01000063.1"/>
</dbReference>
<name>A0A2C6ZZE1_9PROT</name>
<keyword evidence="7" id="KW-1185">Reference proteome</keyword>
<dbReference type="OrthoDB" id="7233744at2"/>
<proteinExistence type="inferred from homology"/>
<comment type="caution">
    <text evidence="6">The sequence shown here is derived from an EMBL/GenBank/DDBJ whole genome shotgun (WGS) entry which is preliminary data.</text>
</comment>
<feature type="chain" id="PRO_5012767613" evidence="4">
    <location>
        <begin position="32"/>
        <end position="533"/>
    </location>
</feature>
<dbReference type="CDD" id="cd08502">
    <property type="entry name" value="PBP2_NikA_DppA_OppA_like_16"/>
    <property type="match status" value="1"/>
</dbReference>
<evidence type="ECO:0000256" key="1">
    <source>
        <dbReference type="ARBA" id="ARBA00004418"/>
    </source>
</evidence>
<dbReference type="Gene3D" id="3.40.190.10">
    <property type="entry name" value="Periplasmic binding protein-like II"/>
    <property type="match status" value="1"/>
</dbReference>
<feature type="signal peptide" evidence="4">
    <location>
        <begin position="1"/>
        <end position="31"/>
    </location>
</feature>
<organism evidence="6 7">
    <name type="scientific">Teichococcus rhizosphaerae</name>
    <dbReference type="NCBI Taxonomy" id="1335062"/>
    <lineage>
        <taxon>Bacteria</taxon>
        <taxon>Pseudomonadati</taxon>
        <taxon>Pseudomonadota</taxon>
        <taxon>Alphaproteobacteria</taxon>
        <taxon>Acetobacterales</taxon>
        <taxon>Roseomonadaceae</taxon>
        <taxon>Roseomonas</taxon>
    </lineage>
</organism>
<sequence>MLRRTLLKSGAATALLGGGLAAPVLTAPALAQDARASTLRFVPQANLSALDPVWTTATVTSNHGYYVFDTLYSLDAAQRPRPQMAEGHEALEDGRLWRIRLREGLRFHDGEPVRARDCVASLKRWAARDAFGQLLARVVREWRVVDDRTFEIRLERAFPLLLTALGKTEASVPFIMPERLAQTDPGKAVTEMVGSGPYRFLAGEYNSGSRVVYEKFAGYVPRGEAPEHATGAKLAHFQRIEWHIIPDAATAAGALMNGEVDWWERPLADLQPMLARNRQIRRAVTDKAGRLALARLNCLQPPFDDVRLRRAVLASVVQENHMRASQGDDSSVWSETRSIWPRRTPYHQDHPDLMPGDLDRARAMLKEAGYADQKVVVINPTDFPDIGPLGQVTADALRRIGMNVELAETDWGTVIQRRNSREPVEKGGWSIFHTTGPATFYGSPAMSPLIRGQGEAGWFGWWKSERAEALTEEWLYATDEAAQRRAAQALGRLGLEEVATIPLGQFTLRTAFRGDLTGLLEGTAPYPWSVRRA</sequence>
<evidence type="ECO:0000313" key="7">
    <source>
        <dbReference type="Proteomes" id="UP000223527"/>
    </source>
</evidence>
<accession>A0A2C6ZZE1</accession>
<dbReference type="Proteomes" id="UP000223527">
    <property type="component" value="Unassembled WGS sequence"/>
</dbReference>
<evidence type="ECO:0000259" key="5">
    <source>
        <dbReference type="Pfam" id="PF00496"/>
    </source>
</evidence>
<evidence type="ECO:0000256" key="4">
    <source>
        <dbReference type="SAM" id="SignalP"/>
    </source>
</evidence>
<dbReference type="InterPro" id="IPR000914">
    <property type="entry name" value="SBP_5_dom"/>
</dbReference>
<dbReference type="GO" id="GO:0043190">
    <property type="term" value="C:ATP-binding cassette (ABC) transporter complex"/>
    <property type="evidence" value="ECO:0007669"/>
    <property type="project" value="InterPro"/>
</dbReference>
<reference evidence="6 7" key="1">
    <citation type="submission" date="2017-10" db="EMBL/GenBank/DDBJ databases">
        <authorList>
            <person name="Banno H."/>
            <person name="Chua N.-H."/>
        </authorList>
    </citation>
    <scope>NUCLEOTIDE SEQUENCE [LARGE SCALE GENOMIC DNA]</scope>
    <source>
        <strain evidence="6 7">YW11</strain>
    </source>
</reference>
<dbReference type="InterPro" id="IPR030678">
    <property type="entry name" value="Peptide/Ni-bd"/>
</dbReference>
<dbReference type="SUPFAM" id="SSF53850">
    <property type="entry name" value="Periplasmic binding protein-like II"/>
    <property type="match status" value="1"/>
</dbReference>
<dbReference type="GO" id="GO:1904680">
    <property type="term" value="F:peptide transmembrane transporter activity"/>
    <property type="evidence" value="ECO:0007669"/>
    <property type="project" value="TreeGrafter"/>
</dbReference>
<gene>
    <name evidence="6" type="ORF">CR162_20065</name>
</gene>
<dbReference type="InterPro" id="IPR039424">
    <property type="entry name" value="SBP_5"/>
</dbReference>
<dbReference type="PIRSF" id="PIRSF002741">
    <property type="entry name" value="MppA"/>
    <property type="match status" value="1"/>
</dbReference>
<comment type="similarity">
    <text evidence="2">Belongs to the bacterial solute-binding protein 5 family.</text>
</comment>
<dbReference type="PANTHER" id="PTHR30290:SF38">
    <property type="entry name" value="D,D-DIPEPTIDE-BINDING PERIPLASMIC PROTEIN DDPA-RELATED"/>
    <property type="match status" value="1"/>
</dbReference>